<gene>
    <name evidence="2" type="primary">Cni-C14A11.2</name>
    <name evidence="2" type="synonym">Cnig_chr_X.g23001</name>
    <name evidence="2" type="ORF">B9Z55_023001</name>
</gene>
<dbReference type="AlphaFoldDB" id="A0A2G5SMS6"/>
<evidence type="ECO:0000256" key="1">
    <source>
        <dbReference type="SAM" id="MobiDB-lite"/>
    </source>
</evidence>
<name>A0A2G5SMS6_9PELO</name>
<keyword evidence="3" id="KW-1185">Reference proteome</keyword>
<evidence type="ECO:0000313" key="3">
    <source>
        <dbReference type="Proteomes" id="UP000230233"/>
    </source>
</evidence>
<organism evidence="2 3">
    <name type="scientific">Caenorhabditis nigoni</name>
    <dbReference type="NCBI Taxonomy" id="1611254"/>
    <lineage>
        <taxon>Eukaryota</taxon>
        <taxon>Metazoa</taxon>
        <taxon>Ecdysozoa</taxon>
        <taxon>Nematoda</taxon>
        <taxon>Chromadorea</taxon>
        <taxon>Rhabditida</taxon>
        <taxon>Rhabditina</taxon>
        <taxon>Rhabditomorpha</taxon>
        <taxon>Rhabditoidea</taxon>
        <taxon>Rhabditidae</taxon>
        <taxon>Peloderinae</taxon>
        <taxon>Caenorhabditis</taxon>
    </lineage>
</organism>
<protein>
    <submittedName>
        <fullName evidence="2">Uncharacterized protein</fullName>
    </submittedName>
</protein>
<dbReference type="EMBL" id="PDUG01000006">
    <property type="protein sequence ID" value="PIC16370.1"/>
    <property type="molecule type" value="Genomic_DNA"/>
</dbReference>
<feature type="region of interest" description="Disordered" evidence="1">
    <location>
        <begin position="133"/>
        <end position="155"/>
    </location>
</feature>
<evidence type="ECO:0000313" key="2">
    <source>
        <dbReference type="EMBL" id="PIC16370.1"/>
    </source>
</evidence>
<reference evidence="2" key="1">
    <citation type="journal article" date="2018" name="Science">
        <title>Rapid genome shrinkage in a self-fertile nematode reveals sperm competition proteins.</title>
        <authorList>
            <person name="Yin D."/>
            <person name="Schwarz E.M."/>
            <person name="Thomas C.G."/>
            <person name="Felde R.L."/>
            <person name="Korf I.F."/>
            <person name="Cutter A.D."/>
            <person name="Schartner C.M."/>
            <person name="Ralston E.J."/>
            <person name="Meyer B.J."/>
            <person name="Haag E.S."/>
        </authorList>
    </citation>
    <scope>NUCLEOTIDE SEQUENCE</scope>
    <source>
        <strain evidence="2">JU1422</strain>
    </source>
</reference>
<accession>A0A2G5SMS6</accession>
<feature type="compositionally biased region" description="Low complexity" evidence="1">
    <location>
        <begin position="133"/>
        <end position="149"/>
    </location>
</feature>
<sequence length="340" mass="39378">MNMSQQLKRKGIDGDNEKPIEQFLLSKRSRTNDPTGLAIGTLAPAAKALNREDAFVLRIKPLHLEMPTAHFDHDDLNERLDKYSSNNSGRNDFRGNDFRGNDFRGNDFRSGRNTGIYGANHYERNSFGNNHYGSGSNHYSGSSSSSSSSRNKKPDMILDGYGNRPIYLLQNLSVFDDESEFRKYFNLLDLKSDETSKCAAEARRRLRMTNVHHLICPQEKMFLTTACDYFGADYDDLMDYIESVGESRDKQIIVDHSYYKLFMHTLKMFYYTDKGWRFHLEFDEFFCGHLRKYREPIIEQMTTNYNNAKKAAQEHREKMAARRAALEIAIADIPEIEEIS</sequence>
<dbReference type="Proteomes" id="UP000230233">
    <property type="component" value="Chromosome X"/>
</dbReference>
<dbReference type="OrthoDB" id="5805979at2759"/>
<proteinExistence type="predicted"/>
<comment type="caution">
    <text evidence="2">The sequence shown here is derived from an EMBL/GenBank/DDBJ whole genome shotgun (WGS) entry which is preliminary data.</text>
</comment>